<accession>A0A0A9DZG1</accession>
<reference evidence="5" key="2">
    <citation type="journal article" date="2015" name="Data Brief">
        <title>Shoot transcriptome of the giant reed, Arundo donax.</title>
        <authorList>
            <person name="Barrero R.A."/>
            <person name="Guerrero F.D."/>
            <person name="Moolhuijzen P."/>
            <person name="Goolsby J.A."/>
            <person name="Tidwell J."/>
            <person name="Bellgard S.E."/>
            <person name="Bellgard M.I."/>
        </authorList>
    </citation>
    <scope>NUCLEOTIDE SEQUENCE</scope>
    <source>
        <tissue evidence="5">Shoot tissue taken approximately 20 cm above the soil surface</tissue>
    </source>
</reference>
<evidence type="ECO:0000256" key="2">
    <source>
        <dbReference type="ARBA" id="ARBA00022989"/>
    </source>
</evidence>
<evidence type="ECO:0000256" key="3">
    <source>
        <dbReference type="ARBA" id="ARBA00023136"/>
    </source>
</evidence>
<evidence type="ECO:0000256" key="4">
    <source>
        <dbReference type="SAM" id="Phobius"/>
    </source>
</evidence>
<dbReference type="Gene3D" id="1.20.1560.10">
    <property type="entry name" value="ABC transporter type 1, transmembrane domain"/>
    <property type="match status" value="1"/>
</dbReference>
<keyword evidence="1 4" id="KW-0812">Transmembrane</keyword>
<dbReference type="GO" id="GO:0016020">
    <property type="term" value="C:membrane"/>
    <property type="evidence" value="ECO:0007669"/>
    <property type="project" value="InterPro"/>
</dbReference>
<feature type="transmembrane region" description="Helical" evidence="4">
    <location>
        <begin position="48"/>
        <end position="69"/>
    </location>
</feature>
<dbReference type="InterPro" id="IPR036640">
    <property type="entry name" value="ABC1_TM_sf"/>
</dbReference>
<dbReference type="EMBL" id="GBRH01204714">
    <property type="protein sequence ID" value="JAD93181.1"/>
    <property type="molecule type" value="Transcribed_RNA"/>
</dbReference>
<protein>
    <recommendedName>
        <fullName evidence="6">ABC transmembrane type-1 domain-containing protein</fullName>
    </recommendedName>
</protein>
<sequence length="70" mass="7828">MKASNSSLQLYNNDKISKQVVSFNGEKKAIAMYNTLIKRAYKATFMEGIITGLGIGCILFVVFCSYYLAF</sequence>
<dbReference type="AlphaFoldDB" id="A0A0A9DZG1"/>
<dbReference type="GO" id="GO:0005524">
    <property type="term" value="F:ATP binding"/>
    <property type="evidence" value="ECO:0007669"/>
    <property type="project" value="InterPro"/>
</dbReference>
<keyword evidence="2 4" id="KW-1133">Transmembrane helix</keyword>
<reference evidence="5" key="1">
    <citation type="submission" date="2014-09" db="EMBL/GenBank/DDBJ databases">
        <authorList>
            <person name="Magalhaes I.L.F."/>
            <person name="Oliveira U."/>
            <person name="Santos F.R."/>
            <person name="Vidigal T.H.D.A."/>
            <person name="Brescovit A.D."/>
            <person name="Santos A.J."/>
        </authorList>
    </citation>
    <scope>NUCLEOTIDE SEQUENCE</scope>
    <source>
        <tissue evidence="5">Shoot tissue taken approximately 20 cm above the soil surface</tissue>
    </source>
</reference>
<proteinExistence type="predicted"/>
<evidence type="ECO:0008006" key="6">
    <source>
        <dbReference type="Google" id="ProtNLM"/>
    </source>
</evidence>
<keyword evidence="3 4" id="KW-0472">Membrane</keyword>
<evidence type="ECO:0000313" key="5">
    <source>
        <dbReference type="EMBL" id="JAD93181.1"/>
    </source>
</evidence>
<organism evidence="5">
    <name type="scientific">Arundo donax</name>
    <name type="common">Giant reed</name>
    <name type="synonym">Donax arundinaceus</name>
    <dbReference type="NCBI Taxonomy" id="35708"/>
    <lineage>
        <taxon>Eukaryota</taxon>
        <taxon>Viridiplantae</taxon>
        <taxon>Streptophyta</taxon>
        <taxon>Embryophyta</taxon>
        <taxon>Tracheophyta</taxon>
        <taxon>Spermatophyta</taxon>
        <taxon>Magnoliopsida</taxon>
        <taxon>Liliopsida</taxon>
        <taxon>Poales</taxon>
        <taxon>Poaceae</taxon>
        <taxon>PACMAD clade</taxon>
        <taxon>Arundinoideae</taxon>
        <taxon>Arundineae</taxon>
        <taxon>Arundo</taxon>
    </lineage>
</organism>
<evidence type="ECO:0000256" key="1">
    <source>
        <dbReference type="ARBA" id="ARBA00022692"/>
    </source>
</evidence>
<name>A0A0A9DZG1_ARUDO</name>